<dbReference type="Gene3D" id="2.60.120.600">
    <property type="entry name" value="Domain of unknown function DUF1214, C-terminal domain"/>
    <property type="match status" value="1"/>
</dbReference>
<dbReference type="KEGG" id="bor:COCMIDRAFT_21406"/>
<dbReference type="InterPro" id="IPR037049">
    <property type="entry name" value="DUF1214_C_sf"/>
</dbReference>
<dbReference type="HOGENOM" id="CLU_027269_0_0_1"/>
<evidence type="ECO:0000259" key="1">
    <source>
        <dbReference type="Pfam" id="PF06742"/>
    </source>
</evidence>
<evidence type="ECO:0008006" key="5">
    <source>
        <dbReference type="Google" id="ProtNLM"/>
    </source>
</evidence>
<name>W6ZM04_COCMI</name>
<dbReference type="Pfam" id="PF06742">
    <property type="entry name" value="DUF1214"/>
    <property type="match status" value="1"/>
</dbReference>
<dbReference type="RefSeq" id="XP_007682315.1">
    <property type="nucleotide sequence ID" value="XM_007684125.1"/>
</dbReference>
<protein>
    <recommendedName>
        <fullName evidence="5">DUF1254 domain-containing protein</fullName>
    </recommendedName>
</protein>
<dbReference type="GeneID" id="19120056"/>
<dbReference type="OrthoDB" id="2018906at2759"/>
<feature type="domain" description="DUF1214" evidence="1">
    <location>
        <begin position="378"/>
        <end position="466"/>
    </location>
</feature>
<dbReference type="SUPFAM" id="SSF160935">
    <property type="entry name" value="VPA0735-like"/>
    <property type="match status" value="1"/>
</dbReference>
<dbReference type="PANTHER" id="PTHR36509:SF2">
    <property type="entry name" value="BLL3101 PROTEIN"/>
    <property type="match status" value="1"/>
</dbReference>
<dbReference type="Pfam" id="PF06863">
    <property type="entry name" value="DUF1254"/>
    <property type="match status" value="1"/>
</dbReference>
<dbReference type="Gene3D" id="2.60.40.1610">
    <property type="entry name" value="Domain of unknown function DUF1254"/>
    <property type="match status" value="1"/>
</dbReference>
<accession>W6ZM04</accession>
<evidence type="ECO:0000313" key="3">
    <source>
        <dbReference type="EMBL" id="EUC51003.1"/>
    </source>
</evidence>
<keyword evidence="4" id="KW-1185">Reference proteome</keyword>
<evidence type="ECO:0000259" key="2">
    <source>
        <dbReference type="Pfam" id="PF06863"/>
    </source>
</evidence>
<reference evidence="3 4" key="1">
    <citation type="journal article" date="2013" name="PLoS Genet.">
        <title>Comparative genome structure, secondary metabolite, and effector coding capacity across Cochliobolus pathogens.</title>
        <authorList>
            <person name="Condon B.J."/>
            <person name="Leng Y."/>
            <person name="Wu D."/>
            <person name="Bushley K.E."/>
            <person name="Ohm R.A."/>
            <person name="Otillar R."/>
            <person name="Martin J."/>
            <person name="Schackwitz W."/>
            <person name="Grimwood J."/>
            <person name="MohdZainudin N."/>
            <person name="Xue C."/>
            <person name="Wang R."/>
            <person name="Manning V.A."/>
            <person name="Dhillon B."/>
            <person name="Tu Z.J."/>
            <person name="Steffenson B.J."/>
            <person name="Salamov A."/>
            <person name="Sun H."/>
            <person name="Lowry S."/>
            <person name="LaButti K."/>
            <person name="Han J."/>
            <person name="Copeland A."/>
            <person name="Lindquist E."/>
            <person name="Barry K."/>
            <person name="Schmutz J."/>
            <person name="Baker S.E."/>
            <person name="Ciuffetti L.M."/>
            <person name="Grigoriev I.V."/>
            <person name="Zhong S."/>
            <person name="Turgeon B.G."/>
        </authorList>
    </citation>
    <scope>NUCLEOTIDE SEQUENCE [LARGE SCALE GENOMIC DNA]</scope>
    <source>
        <strain evidence="3 4">ATCC 44560</strain>
    </source>
</reference>
<dbReference type="EMBL" id="KI963919">
    <property type="protein sequence ID" value="EUC51003.1"/>
    <property type="molecule type" value="Genomic_DNA"/>
</dbReference>
<feature type="domain" description="DUF1254" evidence="2">
    <location>
        <begin position="106"/>
        <end position="247"/>
    </location>
</feature>
<dbReference type="eggNOG" id="ENOG502SNN5">
    <property type="taxonomic scope" value="Eukaryota"/>
</dbReference>
<dbReference type="Proteomes" id="UP000054032">
    <property type="component" value="Unassembled WGS sequence"/>
</dbReference>
<evidence type="ECO:0000313" key="4">
    <source>
        <dbReference type="Proteomes" id="UP000054032"/>
    </source>
</evidence>
<dbReference type="InterPro" id="IPR010621">
    <property type="entry name" value="DUF1214"/>
</dbReference>
<dbReference type="InterPro" id="IPR010679">
    <property type="entry name" value="DUF1254"/>
</dbReference>
<organism evidence="3 4">
    <name type="scientific">Bipolaris oryzae ATCC 44560</name>
    <dbReference type="NCBI Taxonomy" id="930090"/>
    <lineage>
        <taxon>Eukaryota</taxon>
        <taxon>Fungi</taxon>
        <taxon>Dikarya</taxon>
        <taxon>Ascomycota</taxon>
        <taxon>Pezizomycotina</taxon>
        <taxon>Dothideomycetes</taxon>
        <taxon>Pleosporomycetidae</taxon>
        <taxon>Pleosporales</taxon>
        <taxon>Pleosporineae</taxon>
        <taxon>Pleosporaceae</taxon>
        <taxon>Bipolaris</taxon>
    </lineage>
</organism>
<gene>
    <name evidence="3" type="ORF">COCMIDRAFT_21406</name>
</gene>
<sequence length="595" mass="66293">MGYGAIARLSALSPNYVCYCNIRSESKILQKKICDKLLGNNMKFSNYLLATGACLEYLVPLAKATNVSISYNSAAQDATAFAIQYAYPISQWQKAVRNILDAVKTPNTLWPYHSLSGPRNRTIVGPNADTLYIWAAIDLSHEDLVLTIPNISDGRNWIWPFYDLFGNNFAGISINTNSPPGDYLIRRADDALVQPGIRYTTPAELSAYKGVISYATTYGILLGRILVRQNTTSDITTIRNYQDQTFLKTVPRILSQPFAAQAPRLSRELIDTSNAPNRVIGYLDLLAKIGQSIQPDVYADRRSLYPTAWRQSNRCHAANASISAAYYRNLLDVGNNWVIPKVICQGIFGIEYGCRAYRALHGYLGLVQSENLFITNKSDNVTLGENSTFLFTFFGKPPIKSTGFWSLTVYGADQYLVPNELGRYVIGDRSTQLKFESGGLVYGNDSNAGKGTEDGRFQVLLQPANIRPPDSWTSKYYVVLRVKEIHDATSPLTAPPKIVPYLPRSYSNFVVSLRGALFRNRVPTTSCSRRARITDAPIEVNARPLEYPKFNAFPHGGQVAKQDCRMPEDVLSEGEKCGRKMPALREMVKRASELG</sequence>
<dbReference type="InterPro" id="IPR037050">
    <property type="entry name" value="DUF1254_sf"/>
</dbReference>
<proteinExistence type="predicted"/>
<dbReference type="PANTHER" id="PTHR36509">
    <property type="entry name" value="BLL3101 PROTEIN"/>
    <property type="match status" value="1"/>
</dbReference>
<dbReference type="AlphaFoldDB" id="W6ZM04"/>